<name>A0A0V1DZ75_TRIPS</name>
<protein>
    <submittedName>
        <fullName evidence="1">Uncharacterized protein</fullName>
    </submittedName>
</protein>
<proteinExistence type="predicted"/>
<accession>A0A0V1DZ75</accession>
<dbReference type="Proteomes" id="UP000054632">
    <property type="component" value="Unassembled WGS sequence"/>
</dbReference>
<organism evidence="1 2">
    <name type="scientific">Trichinella pseudospiralis</name>
    <name type="common">Parasitic roundworm</name>
    <dbReference type="NCBI Taxonomy" id="6337"/>
    <lineage>
        <taxon>Eukaryota</taxon>
        <taxon>Metazoa</taxon>
        <taxon>Ecdysozoa</taxon>
        <taxon>Nematoda</taxon>
        <taxon>Enoplea</taxon>
        <taxon>Dorylaimia</taxon>
        <taxon>Trichinellida</taxon>
        <taxon>Trichinellidae</taxon>
        <taxon>Trichinella</taxon>
    </lineage>
</organism>
<feature type="non-terminal residue" evidence="1">
    <location>
        <position position="1"/>
    </location>
</feature>
<evidence type="ECO:0000313" key="1">
    <source>
        <dbReference type="EMBL" id="KRY66664.1"/>
    </source>
</evidence>
<evidence type="ECO:0000313" key="2">
    <source>
        <dbReference type="Proteomes" id="UP000054632"/>
    </source>
</evidence>
<gene>
    <name evidence="1" type="ORF">T4A_12471</name>
</gene>
<comment type="caution">
    <text evidence="1">The sequence shown here is derived from an EMBL/GenBank/DDBJ whole genome shotgun (WGS) entry which is preliminary data.</text>
</comment>
<sequence length="126" mass="14643">LVYGVRCECQGCDEVHRMTLKMDLLFVYYFLFLQINSSPFGERLRKFCLRNSCEKFRSFNALKSSYSSSCLRENACKFYFHCSAYACAASVSVFVGLRCAVRVEWRFSLVEVQRTTTETFISLVID</sequence>
<dbReference type="AlphaFoldDB" id="A0A0V1DZ75"/>
<reference evidence="1 2" key="1">
    <citation type="submission" date="2015-01" db="EMBL/GenBank/DDBJ databases">
        <title>Evolution of Trichinella species and genotypes.</title>
        <authorList>
            <person name="Korhonen P.K."/>
            <person name="Edoardo P."/>
            <person name="Giuseppe L.R."/>
            <person name="Gasser R.B."/>
        </authorList>
    </citation>
    <scope>NUCLEOTIDE SEQUENCE [LARGE SCALE GENOMIC DNA]</scope>
    <source>
        <strain evidence="1">ISS13</strain>
    </source>
</reference>
<dbReference type="EMBL" id="JYDR01000161">
    <property type="protein sequence ID" value="KRY66664.1"/>
    <property type="molecule type" value="Genomic_DNA"/>
</dbReference>